<feature type="transmembrane region" description="Helical" evidence="1">
    <location>
        <begin position="168"/>
        <end position="188"/>
    </location>
</feature>
<dbReference type="SUPFAM" id="SSF103481">
    <property type="entry name" value="Multidrug resistance efflux transporter EmrE"/>
    <property type="match status" value="1"/>
</dbReference>
<keyword evidence="1" id="KW-0472">Membrane</keyword>
<reference evidence="2 3" key="1">
    <citation type="submission" date="2019-10" db="EMBL/GenBank/DDBJ databases">
        <title>Corynebacterium sp novel species isolated from the respiratory tract of Marmot.</title>
        <authorList>
            <person name="Zhang G."/>
        </authorList>
    </citation>
    <scope>NUCLEOTIDE SEQUENCE [LARGE SCALE GENOMIC DNA]</scope>
    <source>
        <strain evidence="2 3">336</strain>
    </source>
</reference>
<feature type="transmembrane region" description="Helical" evidence="1">
    <location>
        <begin position="237"/>
        <end position="256"/>
    </location>
</feature>
<evidence type="ECO:0000256" key="1">
    <source>
        <dbReference type="SAM" id="Phobius"/>
    </source>
</evidence>
<feature type="transmembrane region" description="Helical" evidence="1">
    <location>
        <begin position="129"/>
        <end position="148"/>
    </location>
</feature>
<feature type="transmembrane region" description="Helical" evidence="1">
    <location>
        <begin position="292"/>
        <end position="308"/>
    </location>
</feature>
<keyword evidence="1" id="KW-0812">Transmembrane</keyword>
<comment type="caution">
    <text evidence="2">The sequence shown here is derived from an EMBL/GenBank/DDBJ whole genome shotgun (WGS) entry which is preliminary data.</text>
</comment>
<keyword evidence="1" id="KW-1133">Transmembrane helix</keyword>
<feature type="transmembrane region" description="Helical" evidence="1">
    <location>
        <begin position="263"/>
        <end position="280"/>
    </location>
</feature>
<feature type="transmembrane region" description="Helical" evidence="1">
    <location>
        <begin position="93"/>
        <end position="117"/>
    </location>
</feature>
<evidence type="ECO:0000313" key="3">
    <source>
        <dbReference type="Proteomes" id="UP000436181"/>
    </source>
</evidence>
<dbReference type="EMBL" id="WBZJ01000001">
    <property type="protein sequence ID" value="KAB3522897.1"/>
    <property type="molecule type" value="Genomic_DNA"/>
</dbReference>
<keyword evidence="3" id="KW-1185">Reference proteome</keyword>
<dbReference type="Pfam" id="PF04657">
    <property type="entry name" value="DMT_YdcZ"/>
    <property type="match status" value="2"/>
</dbReference>
<dbReference type="PANTHER" id="PTHR34821">
    <property type="entry name" value="INNER MEMBRANE PROTEIN YDCZ"/>
    <property type="match status" value="1"/>
</dbReference>
<dbReference type="InterPro" id="IPR037185">
    <property type="entry name" value="EmrE-like"/>
</dbReference>
<protein>
    <submittedName>
        <fullName evidence="2">DMT family transporter</fullName>
    </submittedName>
</protein>
<feature type="transmembrane region" description="Helical" evidence="1">
    <location>
        <begin position="68"/>
        <end position="87"/>
    </location>
</feature>
<dbReference type="InterPro" id="IPR006750">
    <property type="entry name" value="YdcZ"/>
</dbReference>
<name>A0ABQ6VEQ3_9CORY</name>
<gene>
    <name evidence="2" type="ORF">F8377_01635</name>
</gene>
<sequence length="309" mass="31849">MMWIVIGVLAGAVMPVQTVANTRLSRSTGTPLSSSLISFLVGTLTLACALMLLNHGEMGLANALGGPWWMWLGGLLGVVALTGNILMFPRLGAVQTVVLPIAGQILMGLIIDHAGLFHSLQSPITVSRAVGAAIVMAGVLLTVMSGAGRRGSVASGDKGDTGDTRLSAWAWRGFGVLCGVLFASQAAINGHLGQVIAGPIAAALVSFSVGLGALIVLNVLQRWRPRATAPEGEKNPWWMWIGGALGAAYVLLNALLVPQIGTGLTVVAVLSGLMAGSVVVERVRGQEISPRQLVGLVLIFAGVMVVDVL</sequence>
<dbReference type="RefSeq" id="WP_151843745.1">
    <property type="nucleotide sequence ID" value="NZ_WBZJ01000001.1"/>
</dbReference>
<dbReference type="Proteomes" id="UP000436181">
    <property type="component" value="Unassembled WGS sequence"/>
</dbReference>
<evidence type="ECO:0000313" key="2">
    <source>
        <dbReference type="EMBL" id="KAB3522897.1"/>
    </source>
</evidence>
<organism evidence="2 3">
    <name type="scientific">Corynebacterium zhongnanshanii</name>
    <dbReference type="NCBI Taxonomy" id="2768834"/>
    <lineage>
        <taxon>Bacteria</taxon>
        <taxon>Bacillati</taxon>
        <taxon>Actinomycetota</taxon>
        <taxon>Actinomycetes</taxon>
        <taxon>Mycobacteriales</taxon>
        <taxon>Corynebacteriaceae</taxon>
        <taxon>Corynebacterium</taxon>
    </lineage>
</organism>
<accession>A0ABQ6VEQ3</accession>
<proteinExistence type="predicted"/>
<feature type="transmembrane region" description="Helical" evidence="1">
    <location>
        <begin position="195"/>
        <end position="217"/>
    </location>
</feature>
<feature type="transmembrane region" description="Helical" evidence="1">
    <location>
        <begin position="36"/>
        <end position="56"/>
    </location>
</feature>
<dbReference type="PANTHER" id="PTHR34821:SF2">
    <property type="entry name" value="INNER MEMBRANE PROTEIN YDCZ"/>
    <property type="match status" value="1"/>
</dbReference>